<dbReference type="GO" id="GO:0005786">
    <property type="term" value="C:signal recognition particle, endoplasmic reticulum targeting"/>
    <property type="evidence" value="ECO:0007669"/>
    <property type="project" value="UniProtKB-KW"/>
</dbReference>
<dbReference type="EMBL" id="KK365172">
    <property type="protein sequence ID" value="KCZ80595.1"/>
    <property type="molecule type" value="Genomic_DNA"/>
</dbReference>
<reference evidence="7" key="1">
    <citation type="submission" date="2013-02" db="EMBL/GenBank/DDBJ databases">
        <authorList>
            <consortium name="The Broad Institute Genome Sequencing Platform"/>
            <person name="Cuomo C."/>
            <person name="Becnel J."/>
            <person name="Sanscrainte N."/>
            <person name="Walker B."/>
            <person name="Young S.K."/>
            <person name="Zeng Q."/>
            <person name="Gargeya S."/>
            <person name="Fitzgerald M."/>
            <person name="Haas B."/>
            <person name="Abouelleil A."/>
            <person name="Alvarado L."/>
            <person name="Arachchi H.M."/>
            <person name="Berlin A.M."/>
            <person name="Chapman S.B."/>
            <person name="Dewar J."/>
            <person name="Goldberg J."/>
            <person name="Griggs A."/>
            <person name="Gujja S."/>
            <person name="Hansen M."/>
            <person name="Howarth C."/>
            <person name="Imamovic A."/>
            <person name="Larimer J."/>
            <person name="McCowan C."/>
            <person name="Murphy C."/>
            <person name="Neiman D."/>
            <person name="Pearson M."/>
            <person name="Priest M."/>
            <person name="Roberts A."/>
            <person name="Saif S."/>
            <person name="Shea T."/>
            <person name="Sisk P."/>
            <person name="Sykes S."/>
            <person name="Wortman J."/>
            <person name="Nusbaum C."/>
            <person name="Birren B."/>
        </authorList>
    </citation>
    <scope>NUCLEOTIDE SEQUENCE [LARGE SCALE GENOMIC DNA]</scope>
    <source>
        <strain evidence="7">PRA339</strain>
    </source>
</reference>
<dbReference type="STRING" id="1288291.A0A059F0C7"/>
<sequence length="129" mass="15182">MNRESFFIYPIYLDSSRTYSKGRKYAKNKCIPQPTSQEISKALTQLDIEHKFDASKRHPREPFVYGRFMINKSFEREYVVKGLVSVIKENRIKKPEPTKSTESKVEDKKKNDANNPLGLQPRKKKKTKK</sequence>
<organism evidence="6 7">
    <name type="scientific">Anncaliia algerae PRA339</name>
    <dbReference type="NCBI Taxonomy" id="1288291"/>
    <lineage>
        <taxon>Eukaryota</taxon>
        <taxon>Fungi</taxon>
        <taxon>Fungi incertae sedis</taxon>
        <taxon>Microsporidia</taxon>
        <taxon>Tubulinosematoidea</taxon>
        <taxon>Tubulinosematidae</taxon>
        <taxon>Anncaliia</taxon>
    </lineage>
</organism>
<comment type="subcellular location">
    <subcellularLocation>
        <location evidence="1">Cytoplasm</location>
    </subcellularLocation>
</comment>
<reference evidence="6 7" key="2">
    <citation type="submission" date="2014-03" db="EMBL/GenBank/DDBJ databases">
        <title>The Genome Sequence of Anncaliia algerae insect isolate PRA339.</title>
        <authorList>
            <consortium name="The Broad Institute Genome Sequencing Platform"/>
            <consortium name="The Broad Institute Genome Sequencing Center for Infectious Disease"/>
            <person name="Cuomo C."/>
            <person name="Becnel J."/>
            <person name="Sanscrainte N."/>
            <person name="Walker B."/>
            <person name="Young S.K."/>
            <person name="Zeng Q."/>
            <person name="Gargeya S."/>
            <person name="Fitzgerald M."/>
            <person name="Haas B."/>
            <person name="Abouelleil A."/>
            <person name="Alvarado L."/>
            <person name="Arachchi H.M."/>
            <person name="Berlin A.M."/>
            <person name="Chapman S.B."/>
            <person name="Dewar J."/>
            <person name="Goldberg J."/>
            <person name="Griggs A."/>
            <person name="Gujja S."/>
            <person name="Hansen M."/>
            <person name="Howarth C."/>
            <person name="Imamovic A."/>
            <person name="Larimer J."/>
            <person name="McCowan C."/>
            <person name="Murphy C."/>
            <person name="Neiman D."/>
            <person name="Pearson M."/>
            <person name="Priest M."/>
            <person name="Roberts A."/>
            <person name="Saif S."/>
            <person name="Shea T."/>
            <person name="Sisk P."/>
            <person name="Sykes S."/>
            <person name="Wortman J."/>
            <person name="Nusbaum C."/>
            <person name="Birren B."/>
        </authorList>
    </citation>
    <scope>NUCLEOTIDE SEQUENCE [LARGE SCALE GENOMIC DNA]</scope>
    <source>
        <strain evidence="6 7">PRA339</strain>
    </source>
</reference>
<dbReference type="GO" id="GO:0008312">
    <property type="term" value="F:7S RNA binding"/>
    <property type="evidence" value="ECO:0007669"/>
    <property type="project" value="InterPro"/>
</dbReference>
<dbReference type="GO" id="GO:0006617">
    <property type="term" value="P:SRP-dependent cotranslational protein targeting to membrane, signal sequence recognition"/>
    <property type="evidence" value="ECO:0007669"/>
    <property type="project" value="TreeGrafter"/>
</dbReference>
<evidence type="ECO:0008006" key="8">
    <source>
        <dbReference type="Google" id="ProtNLM"/>
    </source>
</evidence>
<feature type="compositionally biased region" description="Basic and acidic residues" evidence="5">
    <location>
        <begin position="90"/>
        <end position="112"/>
    </location>
</feature>
<dbReference type="OrthoDB" id="2190947at2759"/>
<keyword evidence="2" id="KW-0963">Cytoplasm</keyword>
<evidence type="ECO:0000313" key="7">
    <source>
        <dbReference type="Proteomes" id="UP000030655"/>
    </source>
</evidence>
<evidence type="ECO:0000256" key="1">
    <source>
        <dbReference type="ARBA" id="ARBA00004496"/>
    </source>
</evidence>
<accession>A0A059F0C7</accession>
<evidence type="ECO:0000256" key="5">
    <source>
        <dbReference type="SAM" id="MobiDB-lite"/>
    </source>
</evidence>
<keyword evidence="3" id="KW-0733">Signal recognition particle</keyword>
<evidence type="ECO:0000256" key="2">
    <source>
        <dbReference type="ARBA" id="ARBA00022490"/>
    </source>
</evidence>
<dbReference type="Gene3D" id="3.30.56.30">
    <property type="entry name" value="Signal recognition particle, SRP19-like subunit"/>
    <property type="match status" value="1"/>
</dbReference>
<evidence type="ECO:0000313" key="6">
    <source>
        <dbReference type="EMBL" id="KCZ80595.1"/>
    </source>
</evidence>
<dbReference type="InterPro" id="IPR002778">
    <property type="entry name" value="Signal_recog_particle_SRP19"/>
</dbReference>
<evidence type="ECO:0000256" key="3">
    <source>
        <dbReference type="ARBA" id="ARBA00023135"/>
    </source>
</evidence>
<dbReference type="Pfam" id="PF01922">
    <property type="entry name" value="SRP19"/>
    <property type="match status" value="1"/>
</dbReference>
<dbReference type="PANTHER" id="PTHR17453">
    <property type="entry name" value="SIGNAL RECOGNITION PARTICLE 19 KD PROTEIN"/>
    <property type="match status" value="1"/>
</dbReference>
<proteinExistence type="predicted"/>
<gene>
    <name evidence="6" type="ORF">H312_02015</name>
</gene>
<evidence type="ECO:0000256" key="4">
    <source>
        <dbReference type="ARBA" id="ARBA00023274"/>
    </source>
</evidence>
<name>A0A059F0C7_9MICR</name>
<feature type="region of interest" description="Disordered" evidence="5">
    <location>
        <begin position="90"/>
        <end position="129"/>
    </location>
</feature>
<keyword evidence="7" id="KW-1185">Reference proteome</keyword>
<dbReference type="InterPro" id="IPR036521">
    <property type="entry name" value="SRP19-like_sf"/>
</dbReference>
<keyword evidence="4" id="KW-0687">Ribonucleoprotein</keyword>
<dbReference type="Proteomes" id="UP000030655">
    <property type="component" value="Unassembled WGS sequence"/>
</dbReference>
<dbReference type="HOGENOM" id="CLU_154721_0_0_1"/>
<dbReference type="SUPFAM" id="SSF69695">
    <property type="entry name" value="SRP19"/>
    <property type="match status" value="1"/>
</dbReference>
<dbReference type="AlphaFoldDB" id="A0A059F0C7"/>
<protein>
    <recommendedName>
        <fullName evidence="8">SRP19 protein</fullName>
    </recommendedName>
</protein>
<dbReference type="PANTHER" id="PTHR17453:SF0">
    <property type="entry name" value="SIGNAL RECOGNITION PARTICLE 19 KDA PROTEIN"/>
    <property type="match status" value="1"/>
</dbReference>
<dbReference type="VEuPathDB" id="MicrosporidiaDB:H312_02015"/>